<dbReference type="PRINTS" id="PR00368">
    <property type="entry name" value="FADPNR"/>
</dbReference>
<dbReference type="RefSeq" id="WP_163153807.1">
    <property type="nucleotide sequence ID" value="NZ_VKHP01000045.1"/>
</dbReference>
<dbReference type="InterPro" id="IPR045024">
    <property type="entry name" value="NDH-2"/>
</dbReference>
<dbReference type="Pfam" id="PF07992">
    <property type="entry name" value="Pyr_redox_2"/>
    <property type="match status" value="1"/>
</dbReference>
<organism evidence="9 10">
    <name type="scientific">Bradyrhizobium uaiense</name>
    <dbReference type="NCBI Taxonomy" id="2594946"/>
    <lineage>
        <taxon>Bacteria</taxon>
        <taxon>Pseudomonadati</taxon>
        <taxon>Pseudomonadota</taxon>
        <taxon>Alphaproteobacteria</taxon>
        <taxon>Hyphomicrobiales</taxon>
        <taxon>Nitrobacteraceae</taxon>
        <taxon>Bradyrhizobium</taxon>
    </lineage>
</organism>
<dbReference type="PRINTS" id="PR00411">
    <property type="entry name" value="PNDRDTASEI"/>
</dbReference>
<evidence type="ECO:0000256" key="6">
    <source>
        <dbReference type="ARBA" id="ARBA00023027"/>
    </source>
</evidence>
<keyword evidence="5" id="KW-0560">Oxidoreductase</keyword>
<proteinExistence type="inferred from homology"/>
<dbReference type="InterPro" id="IPR023753">
    <property type="entry name" value="FAD/NAD-binding_dom"/>
</dbReference>
<dbReference type="PANTHER" id="PTHR43706">
    <property type="entry name" value="NADH DEHYDROGENASE"/>
    <property type="match status" value="1"/>
</dbReference>
<comment type="similarity">
    <text evidence="1">Belongs to the NADH dehydrogenase family.</text>
</comment>
<reference evidence="9 10" key="1">
    <citation type="journal article" date="2020" name="Arch. Microbiol.">
        <title>Bradyrhizobium uaiense sp. nov., a new highly efficient cowpea symbiont.</title>
        <authorList>
            <person name="Cabral Michel D."/>
            <person name="Azarias Guimaraes A."/>
            <person name="Martins da Costa E."/>
            <person name="Soares de Carvalho T."/>
            <person name="Balsanelli E."/>
            <person name="Willems A."/>
            <person name="Maltempi de Souza E."/>
            <person name="de Souza Moreira F.M."/>
        </authorList>
    </citation>
    <scope>NUCLEOTIDE SEQUENCE [LARGE SCALE GENOMIC DNA]</scope>
    <source>
        <strain evidence="9 10">UFLA 03-164</strain>
    </source>
</reference>
<dbReference type="AlphaFoldDB" id="A0A6P1BF48"/>
<evidence type="ECO:0000313" key="9">
    <source>
        <dbReference type="EMBL" id="NEU96883.1"/>
    </source>
</evidence>
<accession>A0A6P1BF48</accession>
<evidence type="ECO:0000313" key="10">
    <source>
        <dbReference type="Proteomes" id="UP000468531"/>
    </source>
</evidence>
<protein>
    <recommendedName>
        <fullName evidence="2">NADH:ubiquinone reductase (non-electrogenic)</fullName>
        <ecNumber evidence="2">1.6.5.9</ecNumber>
    </recommendedName>
</protein>
<keyword evidence="10" id="KW-1185">Reference proteome</keyword>
<dbReference type="Proteomes" id="UP000468531">
    <property type="component" value="Unassembled WGS sequence"/>
</dbReference>
<gene>
    <name evidence="9" type="ORF">FNJ47_13795</name>
</gene>
<name>A0A6P1BF48_9BRAD</name>
<sequence length="450" mass="48337">MSTVSSEDLSQARGSSVAGPQARRKRIVIIGGGFAGIAAARALNGTDAEVVLIDRRNHHIFQPLLYQVATAVLAPSEIATPIRQLEAAQKNLNVVLAEVTGISLDARTVEASHPGLGIRKIGFDYLVVAAGMRPSYFGHDEFALHAPGLKSLNEAENIRTKILSAFELAEATEDDAERARQMTFVLVGAGPTGVELAASIAHMVSITLRNNFRSIDPARSRIVLVDGGNRILPSFTESLSGKVERRLARLGVEVRTGLKVEKVDELGVVAGGERIASATVLWTAGVAASPVVGMLNTRIDRAGRAVVGPYMEIAEAGDVFVAGDATSLVQDDRPVPGVAQAAIQQGRFVGRLIANRVRGRKDGRPFRYRSKGNMAVVGKNFAILEAGHLRTSGFATWVVWAVLHVLALPQLQNRFRVQTQWLWSYLSGQRSSRLIAEAPRAIEPAKQEAS</sequence>
<dbReference type="PANTHER" id="PTHR43706:SF47">
    <property type="entry name" value="EXTERNAL NADH-UBIQUINONE OXIDOREDUCTASE 1, MITOCHONDRIAL-RELATED"/>
    <property type="match status" value="1"/>
</dbReference>
<dbReference type="Gene3D" id="3.50.50.100">
    <property type="match status" value="1"/>
</dbReference>
<keyword evidence="4" id="KW-0274">FAD</keyword>
<dbReference type="EMBL" id="VKHP01000045">
    <property type="protein sequence ID" value="NEU96883.1"/>
    <property type="molecule type" value="Genomic_DNA"/>
</dbReference>
<evidence type="ECO:0000256" key="1">
    <source>
        <dbReference type="ARBA" id="ARBA00005272"/>
    </source>
</evidence>
<keyword evidence="3" id="KW-0285">Flavoprotein</keyword>
<evidence type="ECO:0000256" key="2">
    <source>
        <dbReference type="ARBA" id="ARBA00012637"/>
    </source>
</evidence>
<dbReference type="SUPFAM" id="SSF51905">
    <property type="entry name" value="FAD/NAD(P)-binding domain"/>
    <property type="match status" value="2"/>
</dbReference>
<comment type="catalytic activity">
    <reaction evidence="7">
        <text>a quinone + NADH + H(+) = a quinol + NAD(+)</text>
        <dbReference type="Rhea" id="RHEA:46160"/>
        <dbReference type="ChEBI" id="CHEBI:15378"/>
        <dbReference type="ChEBI" id="CHEBI:24646"/>
        <dbReference type="ChEBI" id="CHEBI:57540"/>
        <dbReference type="ChEBI" id="CHEBI:57945"/>
        <dbReference type="ChEBI" id="CHEBI:132124"/>
        <dbReference type="EC" id="1.6.5.9"/>
    </reaction>
</comment>
<feature type="domain" description="FAD/NAD(P)-binding" evidence="8">
    <location>
        <begin position="26"/>
        <end position="346"/>
    </location>
</feature>
<dbReference type="EC" id="1.6.5.9" evidence="2"/>
<comment type="caution">
    <text evidence="9">The sequence shown here is derived from an EMBL/GenBank/DDBJ whole genome shotgun (WGS) entry which is preliminary data.</text>
</comment>
<evidence type="ECO:0000256" key="3">
    <source>
        <dbReference type="ARBA" id="ARBA00022630"/>
    </source>
</evidence>
<evidence type="ECO:0000256" key="7">
    <source>
        <dbReference type="ARBA" id="ARBA00047599"/>
    </source>
</evidence>
<dbReference type="GO" id="GO:0050136">
    <property type="term" value="F:NADH dehydrogenase (quinone) (non-electrogenic) activity"/>
    <property type="evidence" value="ECO:0007669"/>
    <property type="project" value="UniProtKB-EC"/>
</dbReference>
<evidence type="ECO:0000259" key="8">
    <source>
        <dbReference type="Pfam" id="PF07992"/>
    </source>
</evidence>
<dbReference type="InterPro" id="IPR036188">
    <property type="entry name" value="FAD/NAD-bd_sf"/>
</dbReference>
<evidence type="ECO:0000256" key="5">
    <source>
        <dbReference type="ARBA" id="ARBA00023002"/>
    </source>
</evidence>
<keyword evidence="6" id="KW-0520">NAD</keyword>
<evidence type="ECO:0000256" key="4">
    <source>
        <dbReference type="ARBA" id="ARBA00022827"/>
    </source>
</evidence>